<protein>
    <submittedName>
        <fullName evidence="3">BolA/IbaG family iron-sulfur metabolism protein</fullName>
    </submittedName>
</protein>
<evidence type="ECO:0000313" key="4">
    <source>
        <dbReference type="Proteomes" id="UP000321764"/>
    </source>
</evidence>
<proteinExistence type="inferred from homology"/>
<evidence type="ECO:0000313" key="3">
    <source>
        <dbReference type="EMBL" id="TXR52175.1"/>
    </source>
</evidence>
<keyword evidence="4" id="KW-1185">Reference proteome</keyword>
<evidence type="ECO:0000256" key="2">
    <source>
        <dbReference type="RuleBase" id="RU003860"/>
    </source>
</evidence>
<dbReference type="OrthoDB" id="9812890at2"/>
<dbReference type="PANTHER" id="PTHR46229:SF2">
    <property type="entry name" value="BOLA-LIKE PROTEIN 1"/>
    <property type="match status" value="1"/>
</dbReference>
<accession>A0A5C8Z265</accession>
<evidence type="ECO:0000256" key="1">
    <source>
        <dbReference type="ARBA" id="ARBA00005578"/>
    </source>
</evidence>
<dbReference type="AlphaFoldDB" id="A0A5C8Z265"/>
<dbReference type="InterPro" id="IPR036065">
    <property type="entry name" value="BolA-like_sf"/>
</dbReference>
<sequence length="76" mass="8162">MTAEDLKAMLQAEFAGAQIDVMGEGANYSVKVVSDLFESKRAVQRQQMVYAVLNNVIASGEVHAVTMDLKTNAEAG</sequence>
<dbReference type="InterPro" id="IPR050961">
    <property type="entry name" value="BolA/IbaG_stress_morph_reg"/>
</dbReference>
<reference evidence="3 4" key="1">
    <citation type="submission" date="2019-07" db="EMBL/GenBank/DDBJ databases">
        <title>Reinekea sp. strain SSH23 genome sequencing and assembly.</title>
        <authorList>
            <person name="Kim I."/>
        </authorList>
    </citation>
    <scope>NUCLEOTIDE SEQUENCE [LARGE SCALE GENOMIC DNA]</scope>
    <source>
        <strain evidence="3 4">SSH23</strain>
    </source>
</reference>
<dbReference type="SUPFAM" id="SSF82657">
    <property type="entry name" value="BolA-like"/>
    <property type="match status" value="1"/>
</dbReference>
<dbReference type="Proteomes" id="UP000321764">
    <property type="component" value="Unassembled WGS sequence"/>
</dbReference>
<dbReference type="PIRSF" id="PIRSF003113">
    <property type="entry name" value="BolA"/>
    <property type="match status" value="1"/>
</dbReference>
<comment type="similarity">
    <text evidence="1 2">Belongs to the BolA/IbaG family.</text>
</comment>
<comment type="caution">
    <text evidence="3">The sequence shown here is derived from an EMBL/GenBank/DDBJ whole genome shotgun (WGS) entry which is preliminary data.</text>
</comment>
<dbReference type="RefSeq" id="WP_147714771.1">
    <property type="nucleotide sequence ID" value="NZ_VKAD01000002.1"/>
</dbReference>
<dbReference type="PANTHER" id="PTHR46229">
    <property type="entry name" value="BOLA TRANSCRIPTION REGULATOR"/>
    <property type="match status" value="1"/>
</dbReference>
<name>A0A5C8Z265_9GAMM</name>
<gene>
    <name evidence="3" type="ORF">FME95_12250</name>
</gene>
<dbReference type="Gene3D" id="3.30.300.90">
    <property type="entry name" value="BolA-like"/>
    <property type="match status" value="1"/>
</dbReference>
<organism evidence="3 4">
    <name type="scientific">Reinekea thalattae</name>
    <dbReference type="NCBI Taxonomy" id="2593301"/>
    <lineage>
        <taxon>Bacteria</taxon>
        <taxon>Pseudomonadati</taxon>
        <taxon>Pseudomonadota</taxon>
        <taxon>Gammaproteobacteria</taxon>
        <taxon>Oceanospirillales</taxon>
        <taxon>Saccharospirillaceae</taxon>
        <taxon>Reinekea</taxon>
    </lineage>
</organism>
<dbReference type="InterPro" id="IPR002634">
    <property type="entry name" value="BolA"/>
</dbReference>
<dbReference type="EMBL" id="VKAD01000002">
    <property type="protein sequence ID" value="TXR52175.1"/>
    <property type="molecule type" value="Genomic_DNA"/>
</dbReference>
<dbReference type="Pfam" id="PF01722">
    <property type="entry name" value="BolA"/>
    <property type="match status" value="1"/>
</dbReference>